<evidence type="ECO:0000313" key="3">
    <source>
        <dbReference type="Proteomes" id="UP000266841"/>
    </source>
</evidence>
<feature type="compositionally biased region" description="Basic and acidic residues" evidence="1">
    <location>
        <begin position="185"/>
        <end position="196"/>
    </location>
</feature>
<name>K0SZM9_THAOC</name>
<dbReference type="EMBL" id="AGNL01014887">
    <property type="protein sequence ID" value="EJK66501.1"/>
    <property type="molecule type" value="Genomic_DNA"/>
</dbReference>
<organism evidence="2 3">
    <name type="scientific">Thalassiosira oceanica</name>
    <name type="common">Marine diatom</name>
    <dbReference type="NCBI Taxonomy" id="159749"/>
    <lineage>
        <taxon>Eukaryota</taxon>
        <taxon>Sar</taxon>
        <taxon>Stramenopiles</taxon>
        <taxon>Ochrophyta</taxon>
        <taxon>Bacillariophyta</taxon>
        <taxon>Coscinodiscophyceae</taxon>
        <taxon>Thalassiosirophycidae</taxon>
        <taxon>Thalassiosirales</taxon>
        <taxon>Thalassiosiraceae</taxon>
        <taxon>Thalassiosira</taxon>
    </lineage>
</organism>
<evidence type="ECO:0000313" key="2">
    <source>
        <dbReference type="EMBL" id="EJK66501.1"/>
    </source>
</evidence>
<accession>K0SZM9</accession>
<gene>
    <name evidence="2" type="ORF">THAOC_12580</name>
</gene>
<feature type="region of interest" description="Disordered" evidence="1">
    <location>
        <begin position="10"/>
        <end position="202"/>
    </location>
</feature>
<feature type="region of interest" description="Disordered" evidence="1">
    <location>
        <begin position="229"/>
        <end position="248"/>
    </location>
</feature>
<reference evidence="2 3" key="1">
    <citation type="journal article" date="2012" name="Genome Biol.">
        <title>Genome and low-iron response of an oceanic diatom adapted to chronic iron limitation.</title>
        <authorList>
            <person name="Lommer M."/>
            <person name="Specht M."/>
            <person name="Roy A.S."/>
            <person name="Kraemer L."/>
            <person name="Andreson R."/>
            <person name="Gutowska M.A."/>
            <person name="Wolf J."/>
            <person name="Bergner S.V."/>
            <person name="Schilhabel M.B."/>
            <person name="Klostermeier U.C."/>
            <person name="Beiko R.G."/>
            <person name="Rosenstiel P."/>
            <person name="Hippler M."/>
            <person name="Laroche J."/>
        </authorList>
    </citation>
    <scope>NUCLEOTIDE SEQUENCE [LARGE SCALE GENOMIC DNA]</scope>
    <source>
        <strain evidence="2 3">CCMP1005</strain>
    </source>
</reference>
<feature type="compositionally biased region" description="Low complexity" evidence="1">
    <location>
        <begin position="150"/>
        <end position="165"/>
    </location>
</feature>
<comment type="caution">
    <text evidence="2">The sequence shown here is derived from an EMBL/GenBank/DDBJ whole genome shotgun (WGS) entry which is preliminary data.</text>
</comment>
<feature type="compositionally biased region" description="Basic and acidic residues" evidence="1">
    <location>
        <begin position="11"/>
        <end position="28"/>
    </location>
</feature>
<feature type="compositionally biased region" description="Basic and acidic residues" evidence="1">
    <location>
        <begin position="128"/>
        <end position="138"/>
    </location>
</feature>
<evidence type="ECO:0000256" key="1">
    <source>
        <dbReference type="SAM" id="MobiDB-lite"/>
    </source>
</evidence>
<sequence length="325" mass="35073">MLVDCWPWLSENERRRGPDGTDWKELARRGGFRTPLGANSEEDVSSEVRGVTGSDQPPEWGWERLAAMTKSGQTCSSLLSGRGPSPGDGGTAGIKSEGRGGFGEEPEGDADGASPEDGGPLPALGHARRGEEGLDRRGPPPVLPRRRRSSSPGRRTAAADAARTSRTPEERHRPVPRGGVTTRTAEPRAPRIDGRRAPAPGGEAAVVFGRRDRCGVSCWSDAGREAPGATVARTPVKSRAGSNLPRPIGKMSRVEHLAELSTVSLQGRLPARIIGGYGKEEHNEALSEWRSDLISDNDDIMTKDIMTKDIMTKDSRPLWILWLRT</sequence>
<keyword evidence="3" id="KW-1185">Reference proteome</keyword>
<dbReference type="Proteomes" id="UP000266841">
    <property type="component" value="Unassembled WGS sequence"/>
</dbReference>
<proteinExistence type="predicted"/>
<protein>
    <submittedName>
        <fullName evidence="2">Uncharacterized protein</fullName>
    </submittedName>
</protein>
<dbReference type="AlphaFoldDB" id="K0SZM9"/>